<comment type="caution">
    <text evidence="1">The sequence shown here is derived from an EMBL/GenBank/DDBJ whole genome shotgun (WGS) entry which is preliminary data.</text>
</comment>
<sequence length="150" mass="17922">MDDSMMYCFFPSKVNSSFLIRKIWIDKASSVKDDIYVFKTDTFSLKVIDTLFFSGSRLINKVFKTNKIKDKKQLRIFVFKSLDTNGSIMLHYWTENIGVIKLTDEKCWRYSFEMKDDRTKSIEKMLEELLALIKTTYKDPHWLSEPCYFE</sequence>
<evidence type="ECO:0000313" key="2">
    <source>
        <dbReference type="Proteomes" id="UP000192277"/>
    </source>
</evidence>
<keyword evidence="2" id="KW-1185">Reference proteome</keyword>
<accession>A0ABX3NZ85</accession>
<reference evidence="1 2" key="1">
    <citation type="submission" date="2016-04" db="EMBL/GenBank/DDBJ databases">
        <authorList>
            <person name="Chen L."/>
            <person name="Zhuang W."/>
            <person name="Wang G."/>
        </authorList>
    </citation>
    <scope>NUCLEOTIDE SEQUENCE [LARGE SCALE GENOMIC DNA]</scope>
    <source>
        <strain evidence="2">GR20</strain>
    </source>
</reference>
<dbReference type="EMBL" id="LWBO01000007">
    <property type="protein sequence ID" value="OQP50194.1"/>
    <property type="molecule type" value="Genomic_DNA"/>
</dbReference>
<evidence type="ECO:0000313" key="1">
    <source>
        <dbReference type="EMBL" id="OQP50194.1"/>
    </source>
</evidence>
<organism evidence="1 2">
    <name type="scientific">Niastella koreensis</name>
    <dbReference type="NCBI Taxonomy" id="354356"/>
    <lineage>
        <taxon>Bacteria</taxon>
        <taxon>Pseudomonadati</taxon>
        <taxon>Bacteroidota</taxon>
        <taxon>Chitinophagia</taxon>
        <taxon>Chitinophagales</taxon>
        <taxon>Chitinophagaceae</taxon>
        <taxon>Niastella</taxon>
    </lineage>
</organism>
<proteinExistence type="predicted"/>
<dbReference type="Proteomes" id="UP000192277">
    <property type="component" value="Unassembled WGS sequence"/>
</dbReference>
<name>A0ABX3NZ85_9BACT</name>
<protein>
    <submittedName>
        <fullName evidence="1">Uncharacterized protein</fullName>
    </submittedName>
</protein>
<gene>
    <name evidence="1" type="ORF">A4D02_27585</name>
</gene>